<gene>
    <name evidence="17" type="ORF">Tco025E_10222</name>
</gene>
<evidence type="ECO:0000256" key="16">
    <source>
        <dbReference type="RuleBase" id="RU366077"/>
    </source>
</evidence>
<feature type="non-terminal residue" evidence="17">
    <location>
        <position position="1"/>
    </location>
</feature>
<evidence type="ECO:0000256" key="2">
    <source>
        <dbReference type="ARBA" id="ARBA00004370"/>
    </source>
</evidence>
<comment type="subcellular location">
    <subcellularLocation>
        <location evidence="2">Membrane</location>
    </subcellularLocation>
</comment>
<evidence type="ECO:0000256" key="14">
    <source>
        <dbReference type="ARBA" id="ARBA00023180"/>
    </source>
</evidence>
<comment type="caution">
    <text evidence="17">The sequence shown here is derived from an EMBL/GenBank/DDBJ whole genome shotgun (WGS) entry which is preliminary data.</text>
</comment>
<evidence type="ECO:0000256" key="6">
    <source>
        <dbReference type="ARBA" id="ARBA00022729"/>
    </source>
</evidence>
<accession>A0A422MPB8</accession>
<protein>
    <recommendedName>
        <fullName evidence="16">Leishmanolysin-like peptidase</fullName>
        <ecNumber evidence="16">3.4.24.-</ecNumber>
    </recommendedName>
</protein>
<keyword evidence="5 15" id="KW-0479">Metal-binding</keyword>
<dbReference type="OrthoDB" id="527990at2759"/>
<dbReference type="PANTHER" id="PTHR10942">
    <property type="entry name" value="LEISHMANOLYSIN-LIKE PEPTIDASE"/>
    <property type="match status" value="1"/>
</dbReference>
<evidence type="ECO:0000256" key="13">
    <source>
        <dbReference type="ARBA" id="ARBA00023157"/>
    </source>
</evidence>
<evidence type="ECO:0000256" key="11">
    <source>
        <dbReference type="ARBA" id="ARBA00023136"/>
    </source>
</evidence>
<keyword evidence="12" id="KW-0865">Zymogen</keyword>
<dbReference type="EC" id="3.4.24.-" evidence="16"/>
<dbReference type="GO" id="GO:0007155">
    <property type="term" value="P:cell adhesion"/>
    <property type="evidence" value="ECO:0007669"/>
    <property type="project" value="UniProtKB-KW"/>
</dbReference>
<feature type="chain" id="PRO_5023965809" description="Leishmanolysin-like peptidase" evidence="16">
    <location>
        <begin position="23"/>
        <end position="305"/>
    </location>
</feature>
<dbReference type="GO" id="GO:0004222">
    <property type="term" value="F:metalloendopeptidase activity"/>
    <property type="evidence" value="ECO:0007669"/>
    <property type="project" value="UniProtKB-UniRule"/>
</dbReference>
<evidence type="ECO:0000256" key="1">
    <source>
        <dbReference type="ARBA" id="ARBA00001249"/>
    </source>
</evidence>
<keyword evidence="11" id="KW-0472">Membrane</keyword>
<evidence type="ECO:0000256" key="3">
    <source>
        <dbReference type="ARBA" id="ARBA00005860"/>
    </source>
</evidence>
<dbReference type="Gene3D" id="3.10.170.20">
    <property type="match status" value="1"/>
</dbReference>
<evidence type="ECO:0000256" key="15">
    <source>
        <dbReference type="PIRSR" id="PIRSR601577-2"/>
    </source>
</evidence>
<dbReference type="GO" id="GO:0046872">
    <property type="term" value="F:metal ion binding"/>
    <property type="evidence" value="ECO:0007669"/>
    <property type="project" value="UniProtKB-KW"/>
</dbReference>
<evidence type="ECO:0000256" key="4">
    <source>
        <dbReference type="ARBA" id="ARBA00022670"/>
    </source>
</evidence>
<dbReference type="Gene3D" id="3.90.132.10">
    <property type="entry name" value="Leishmanolysin , domain 2"/>
    <property type="match status" value="1"/>
</dbReference>
<feature type="signal peptide" evidence="16">
    <location>
        <begin position="1"/>
        <end position="22"/>
    </location>
</feature>
<comment type="similarity">
    <text evidence="3 16">Belongs to the peptidase M8 family.</text>
</comment>
<proteinExistence type="inferred from homology"/>
<keyword evidence="13" id="KW-1015">Disulfide bond</keyword>
<dbReference type="GO" id="GO:0005737">
    <property type="term" value="C:cytoplasm"/>
    <property type="evidence" value="ECO:0007669"/>
    <property type="project" value="TreeGrafter"/>
</dbReference>
<dbReference type="AlphaFoldDB" id="A0A422MPB8"/>
<evidence type="ECO:0000256" key="9">
    <source>
        <dbReference type="ARBA" id="ARBA00022889"/>
    </source>
</evidence>
<dbReference type="PANTHER" id="PTHR10942:SF0">
    <property type="entry name" value="LEISHMANOLYSIN-LIKE PEPTIDASE"/>
    <property type="match status" value="1"/>
</dbReference>
<evidence type="ECO:0000313" key="18">
    <source>
        <dbReference type="Proteomes" id="UP000284403"/>
    </source>
</evidence>
<dbReference type="GO" id="GO:0006508">
    <property type="term" value="P:proteolysis"/>
    <property type="evidence" value="ECO:0007669"/>
    <property type="project" value="UniProtKB-KW"/>
</dbReference>
<keyword evidence="7 16" id="KW-0378">Hydrolase</keyword>
<dbReference type="Proteomes" id="UP000284403">
    <property type="component" value="Unassembled WGS sequence"/>
</dbReference>
<comment type="catalytic activity">
    <reaction evidence="1">
        <text>Preference for hydrophobic residues at P1 and P1' and basic residues at P2' and P3'. A model nonapeptide is cleaved at -Ala-Tyr-|-Leu-Lys-Lys-.</text>
        <dbReference type="EC" id="3.4.24.36"/>
    </reaction>
</comment>
<evidence type="ECO:0000313" key="17">
    <source>
        <dbReference type="EMBL" id="RNE95037.1"/>
    </source>
</evidence>
<dbReference type="InterPro" id="IPR001577">
    <property type="entry name" value="Peptidase_M8"/>
</dbReference>
<keyword evidence="10 15" id="KW-0482">Metalloprotease</keyword>
<dbReference type="SUPFAM" id="SSF55486">
    <property type="entry name" value="Metalloproteases ('zincins'), catalytic domain"/>
    <property type="match status" value="1"/>
</dbReference>
<reference evidence="17 18" key="1">
    <citation type="journal article" date="2018" name="BMC Genomics">
        <title>Genomic comparison of Trypanosoma conorhini and Trypanosoma rangeli to Trypanosoma cruzi strains of high and low virulence.</title>
        <authorList>
            <person name="Bradwell K.R."/>
            <person name="Koparde V.N."/>
            <person name="Matveyev A.V."/>
            <person name="Serrano M.G."/>
            <person name="Alves J.M."/>
            <person name="Parikh H."/>
            <person name="Huang B."/>
            <person name="Lee V."/>
            <person name="Espinosa-Alvarez O."/>
            <person name="Ortiz P.A."/>
            <person name="Costa-Martins A.G."/>
            <person name="Teixeira M.M."/>
            <person name="Buck G.A."/>
        </authorList>
    </citation>
    <scope>NUCLEOTIDE SEQUENCE [LARGE SCALE GENOMIC DNA]</scope>
    <source>
        <strain evidence="17 18">025E</strain>
    </source>
</reference>
<keyword evidence="18" id="KW-1185">Reference proteome</keyword>
<organism evidence="17 18">
    <name type="scientific">Trypanosoma conorhini</name>
    <dbReference type="NCBI Taxonomy" id="83891"/>
    <lineage>
        <taxon>Eukaryota</taxon>
        <taxon>Discoba</taxon>
        <taxon>Euglenozoa</taxon>
        <taxon>Kinetoplastea</taxon>
        <taxon>Metakinetoplastina</taxon>
        <taxon>Trypanosomatida</taxon>
        <taxon>Trypanosomatidae</taxon>
        <taxon>Trypanosoma</taxon>
    </lineage>
</organism>
<keyword evidence="8 15" id="KW-0862">Zinc</keyword>
<dbReference type="Pfam" id="PF01457">
    <property type="entry name" value="Peptidase_M8"/>
    <property type="match status" value="1"/>
</dbReference>
<keyword evidence="6 16" id="KW-0732">Signal</keyword>
<evidence type="ECO:0000256" key="12">
    <source>
        <dbReference type="ARBA" id="ARBA00023145"/>
    </source>
</evidence>
<evidence type="ECO:0000256" key="7">
    <source>
        <dbReference type="ARBA" id="ARBA00022801"/>
    </source>
</evidence>
<dbReference type="GeneID" id="40323833"/>
<evidence type="ECO:0000256" key="10">
    <source>
        <dbReference type="ARBA" id="ARBA00023049"/>
    </source>
</evidence>
<dbReference type="GO" id="GO:0016020">
    <property type="term" value="C:membrane"/>
    <property type="evidence" value="ECO:0007669"/>
    <property type="project" value="UniProtKB-SubCell"/>
</dbReference>
<comment type="cofactor">
    <cofactor evidence="15 16">
        <name>Zn(2+)</name>
        <dbReference type="ChEBI" id="CHEBI:29105"/>
    </cofactor>
    <text evidence="15 16">Binds 1 zinc ion per subunit.</text>
</comment>
<dbReference type="PRINTS" id="PR00782">
    <property type="entry name" value="LSHMANOLYSIN"/>
</dbReference>
<dbReference type="RefSeq" id="XP_029222898.1">
    <property type="nucleotide sequence ID" value="XM_029377005.1"/>
</dbReference>
<keyword evidence="4 16" id="KW-0645">Protease</keyword>
<sequence length="305" mass="32074">LQPAPFLAPLLLVIRCAGGCLAAAPAQRHRCVPGETALGVAPAAAVVREVPRKGQGAAQAYTVAAAAARGGRSSEGWAPIRIEVSTEDLNDETKYCTAQDESKPNFKGGTEDCQDKYVLDAARKSTLVNEVIPVAVQLHAERLLVQRAQGLLKVPQFTDTQGRCQHFKLPSEQQATGVANADMVLYVAAGASAETWAVPCAVGSNGRPVAGALHVSPFQRLSVMHSARVAAQAIGHALGFGVQQMKARGTLEEDVTNVRGNPNPVTVVKSPVTLKKAKAHYGCTDLKGMELLKINGGVGAVERVY</sequence>
<dbReference type="EMBL" id="MKKU01001544">
    <property type="protein sequence ID" value="RNE95037.1"/>
    <property type="molecule type" value="Genomic_DNA"/>
</dbReference>
<evidence type="ECO:0000256" key="8">
    <source>
        <dbReference type="ARBA" id="ARBA00022833"/>
    </source>
</evidence>
<name>A0A422MPB8_9TRYP</name>
<keyword evidence="14" id="KW-0325">Glycoprotein</keyword>
<feature type="binding site" evidence="15">
    <location>
        <position position="236"/>
    </location>
    <ligand>
        <name>Zn(2+)</name>
        <dbReference type="ChEBI" id="CHEBI:29105"/>
        <note>catalytic</note>
    </ligand>
</feature>
<keyword evidence="9" id="KW-0130">Cell adhesion</keyword>
<evidence type="ECO:0000256" key="5">
    <source>
        <dbReference type="ARBA" id="ARBA00022723"/>
    </source>
</evidence>